<dbReference type="CDD" id="cd06177">
    <property type="entry name" value="MFS_NHS"/>
    <property type="match status" value="1"/>
</dbReference>
<dbReference type="PANTHER" id="PTHR23522:SF4">
    <property type="entry name" value="NUCLEOSIDE PERMEASE NUPG-RELATED"/>
    <property type="match status" value="1"/>
</dbReference>
<dbReference type="PANTHER" id="PTHR23522">
    <property type="entry name" value="BLL5896 PROTEIN"/>
    <property type="match status" value="1"/>
</dbReference>
<evidence type="ECO:0000256" key="2">
    <source>
        <dbReference type="ARBA" id="ARBA00022448"/>
    </source>
</evidence>
<evidence type="ECO:0000256" key="5">
    <source>
        <dbReference type="ARBA" id="ARBA00022989"/>
    </source>
</evidence>
<dbReference type="PROSITE" id="PS50850">
    <property type="entry name" value="MFS"/>
    <property type="match status" value="1"/>
</dbReference>
<reference evidence="9 10" key="1">
    <citation type="submission" date="2022-09" db="EMBL/GenBank/DDBJ databases">
        <title>Genome sequencing of Flavivirga sp. MEBiC05379.</title>
        <authorList>
            <person name="Oh H.-M."/>
            <person name="Kwon K.K."/>
            <person name="Park M.J."/>
            <person name="Yang S.-H."/>
        </authorList>
    </citation>
    <scope>NUCLEOTIDE SEQUENCE [LARGE SCALE GENOMIC DNA]</scope>
    <source>
        <strain evidence="9 10">MEBiC05379</strain>
    </source>
</reference>
<feature type="transmembrane region" description="Helical" evidence="7">
    <location>
        <begin position="7"/>
        <end position="29"/>
    </location>
</feature>
<name>A0ABU7XQP1_9FLAO</name>
<dbReference type="EMBL" id="JAODOP010000004">
    <property type="protein sequence ID" value="MEF3833035.1"/>
    <property type="molecule type" value="Genomic_DNA"/>
</dbReference>
<evidence type="ECO:0000313" key="9">
    <source>
        <dbReference type="EMBL" id="MEF3833035.1"/>
    </source>
</evidence>
<evidence type="ECO:0000256" key="3">
    <source>
        <dbReference type="ARBA" id="ARBA00022475"/>
    </source>
</evidence>
<keyword evidence="4 7" id="KW-0812">Transmembrane</keyword>
<proteinExistence type="predicted"/>
<gene>
    <name evidence="9" type="ORF">N1F79_07825</name>
</gene>
<dbReference type="InterPro" id="IPR004740">
    <property type="entry name" value="Nuc_H_symport"/>
</dbReference>
<keyword evidence="5 7" id="KW-1133">Transmembrane helix</keyword>
<organism evidence="9 10">
    <name type="scientific">Flavivirga spongiicola</name>
    <dbReference type="NCBI Taxonomy" id="421621"/>
    <lineage>
        <taxon>Bacteria</taxon>
        <taxon>Pseudomonadati</taxon>
        <taxon>Bacteroidota</taxon>
        <taxon>Flavobacteriia</taxon>
        <taxon>Flavobacteriales</taxon>
        <taxon>Flavobacteriaceae</taxon>
        <taxon>Flavivirga</taxon>
    </lineage>
</organism>
<evidence type="ECO:0000256" key="6">
    <source>
        <dbReference type="ARBA" id="ARBA00023136"/>
    </source>
</evidence>
<protein>
    <submittedName>
        <fullName evidence="9">Nucleoside permease</fullName>
    </submittedName>
</protein>
<dbReference type="Pfam" id="PF03825">
    <property type="entry name" value="Nuc_H_symport"/>
    <property type="match status" value="1"/>
</dbReference>
<evidence type="ECO:0000313" key="10">
    <source>
        <dbReference type="Proteomes" id="UP001337305"/>
    </source>
</evidence>
<evidence type="ECO:0000256" key="1">
    <source>
        <dbReference type="ARBA" id="ARBA00004651"/>
    </source>
</evidence>
<keyword evidence="2" id="KW-0813">Transport</keyword>
<feature type="transmembrane region" description="Helical" evidence="7">
    <location>
        <begin position="71"/>
        <end position="88"/>
    </location>
</feature>
<feature type="transmembrane region" description="Helical" evidence="7">
    <location>
        <begin position="155"/>
        <end position="175"/>
    </location>
</feature>
<evidence type="ECO:0000256" key="7">
    <source>
        <dbReference type="SAM" id="Phobius"/>
    </source>
</evidence>
<keyword evidence="6 7" id="KW-0472">Membrane</keyword>
<evidence type="ECO:0000256" key="4">
    <source>
        <dbReference type="ARBA" id="ARBA00022692"/>
    </source>
</evidence>
<dbReference type="InterPro" id="IPR020846">
    <property type="entry name" value="MFS_dom"/>
</dbReference>
<comment type="caution">
    <text evidence="9">The sequence shown here is derived from an EMBL/GenBank/DDBJ whole genome shotgun (WGS) entry which is preliminary data.</text>
</comment>
<keyword evidence="10" id="KW-1185">Reference proteome</keyword>
<evidence type="ECO:0000259" key="8">
    <source>
        <dbReference type="PROSITE" id="PS50850"/>
    </source>
</evidence>
<keyword evidence="3" id="KW-1003">Cell membrane</keyword>
<dbReference type="Proteomes" id="UP001337305">
    <property type="component" value="Unassembled WGS sequence"/>
</dbReference>
<feature type="transmembrane region" description="Helical" evidence="7">
    <location>
        <begin position="206"/>
        <end position="226"/>
    </location>
</feature>
<feature type="transmembrane region" description="Helical" evidence="7">
    <location>
        <begin position="41"/>
        <end position="62"/>
    </location>
</feature>
<dbReference type="InterPro" id="IPR036259">
    <property type="entry name" value="MFS_trans_sf"/>
</dbReference>
<comment type="subcellular location">
    <subcellularLocation>
        <location evidence="1">Cell membrane</location>
        <topology evidence="1">Multi-pass membrane protein</topology>
    </subcellularLocation>
</comment>
<feature type="transmembrane region" description="Helical" evidence="7">
    <location>
        <begin position="368"/>
        <end position="386"/>
    </location>
</feature>
<dbReference type="SUPFAM" id="SSF103473">
    <property type="entry name" value="MFS general substrate transporter"/>
    <property type="match status" value="1"/>
</dbReference>
<accession>A0ABU7XQP1</accession>
<feature type="transmembrane region" description="Helical" evidence="7">
    <location>
        <begin position="246"/>
        <end position="264"/>
    </location>
</feature>
<feature type="domain" description="Major facilitator superfamily (MFS) profile" evidence="8">
    <location>
        <begin position="158"/>
        <end position="399"/>
    </location>
</feature>
<feature type="transmembrane region" description="Helical" evidence="7">
    <location>
        <begin position="129"/>
        <end position="149"/>
    </location>
</feature>
<feature type="transmembrane region" description="Helical" evidence="7">
    <location>
        <begin position="94"/>
        <end position="117"/>
    </location>
</feature>
<sequence length="399" mass="45104">MKIKIQLAVMMLFQYTIWGAWYVTLSSYLGTTLQFEGTQIGLIYGSFALAAIISPAIVGVLSDKLFSAQKVLGVLHVIGAVLLIAISYQHTYQWFYIFVFIYALCYMPTIALTNTIAMRHLKRPDKDFANIRVFGTIGWIVMGWVVAYYKLELSASPILIASLLSFILGAFAFLLPKTLPESIRGTKGIKQWLGLDALSLFKNRSFMVLIIASLLVSIPLSFYYSFTNLFLNDIGVENAAGKMTLGQLSEIGFMLLLPVFFRYFGIKRVMIIAMFAWGIRYLFFAYGSIDFMALLYLGIIIHGICYDFFFVAGQVYVDQNSPNELKNSAQGLLTQATYGVGMFLGTWLSGRVVDYYTINEVYNWQKIWIIPSCIAFGVMLLFALVFKNKKEIIENEINE</sequence>
<dbReference type="Gene3D" id="1.20.1250.20">
    <property type="entry name" value="MFS general substrate transporter like domains"/>
    <property type="match status" value="2"/>
</dbReference>
<dbReference type="RefSeq" id="WP_303305385.1">
    <property type="nucleotide sequence ID" value="NZ_JAODOP010000004.1"/>
</dbReference>